<dbReference type="AlphaFoldDB" id="A0A2M7RIF0"/>
<feature type="domain" description="Sporulation stage II protein D amidase enhancer LytB N-terminal" evidence="1">
    <location>
        <begin position="486"/>
        <end position="577"/>
    </location>
</feature>
<dbReference type="EMBL" id="PFMD01000056">
    <property type="protein sequence ID" value="PIY96156.1"/>
    <property type="molecule type" value="Genomic_DNA"/>
</dbReference>
<dbReference type="GO" id="GO:0030435">
    <property type="term" value="P:sporulation resulting in formation of a cellular spore"/>
    <property type="evidence" value="ECO:0007669"/>
    <property type="project" value="InterPro"/>
</dbReference>
<sequence>MIKQKQKLFIQELGWVSLVLVIVAGAAFALNQVNRYYETKAPINLAQASTTDIIITNTVQSNFQTTTQVSTLLKRGYVGDYFISVPFNPDTEPVVVKIEEMPRVLGVKVENKPYQAELIWKTVNVINIASGKRITFEAKFKNTGTETWRQDSDHFIAMNVTNPPGRTSQFRDIFWPQYYRPAIMKTEVVKPGETGLFRFALTAPAKEDEYVEQFGLVAENLTWIEGGNLEIAMRVGNPKPHFAAQKVEQAYQDVTIEPGKAITFWVDFKNTGSETWYRNSEHFIALNVTAPSGRESPFRHVFWPQYYRPAIMKTGVVKPGETGRFEFALQAPETPGVYSEKFNLVAENLTWITGGYLEIPIIVAAPPEPVAAIEGEPDIRVGLYATSSAVEITGDGQYEIRDTNNELIGLYPKNKVSNVNYDQTDNKYHLTVNGAEKLSDLPLRFIPKTNTILKITNFENQPAWNAELNDNRFRGILEIYYAESTDRLWVINELPLESYLRGIAEAGNDNDADYLKALLVAARTYAMYHIQTGTKHADENFTVDATYDQVYRGYGFELRSPNITQAILDTAGEMVTYENEIVVTPYFSQTDGRTRSWEEVWSGGPYPWLVSVPDPACEGMELLGHGVGMSAYGARAMAEEGEDYKDILPYYYTGVEINKIY</sequence>
<dbReference type="Gene3D" id="2.60.40.10">
    <property type="entry name" value="Immunoglobulins"/>
    <property type="match status" value="2"/>
</dbReference>
<protein>
    <recommendedName>
        <fullName evidence="1">Sporulation stage II protein D amidase enhancer LytB N-terminal domain-containing protein</fullName>
    </recommendedName>
</protein>
<name>A0A2M7RIF0_9BACT</name>
<dbReference type="InterPro" id="IPR013783">
    <property type="entry name" value="Ig-like_fold"/>
</dbReference>
<dbReference type="Pfam" id="PF08486">
    <property type="entry name" value="SpoIID"/>
    <property type="match status" value="1"/>
</dbReference>
<dbReference type="NCBIfam" id="TIGR02669">
    <property type="entry name" value="SpoIID_LytB"/>
    <property type="match status" value="1"/>
</dbReference>
<proteinExistence type="predicted"/>
<dbReference type="Proteomes" id="UP000230779">
    <property type="component" value="Unassembled WGS sequence"/>
</dbReference>
<dbReference type="InterPro" id="IPR013693">
    <property type="entry name" value="SpoIID/LytB_N"/>
</dbReference>
<organism evidence="2 3">
    <name type="scientific">Candidatus Kerfeldbacteria bacterium CG_4_10_14_0_8_um_filter_42_10</name>
    <dbReference type="NCBI Taxonomy" id="2014248"/>
    <lineage>
        <taxon>Bacteria</taxon>
        <taxon>Candidatus Kerfeldiibacteriota</taxon>
    </lineage>
</organism>
<gene>
    <name evidence="2" type="ORF">COY66_04810</name>
</gene>
<reference evidence="2 3" key="1">
    <citation type="submission" date="2017-09" db="EMBL/GenBank/DDBJ databases">
        <title>Depth-based differentiation of microbial function through sediment-hosted aquifers and enrichment of novel symbionts in the deep terrestrial subsurface.</title>
        <authorList>
            <person name="Probst A.J."/>
            <person name="Ladd B."/>
            <person name="Jarett J.K."/>
            <person name="Geller-Mcgrath D.E."/>
            <person name="Sieber C.M."/>
            <person name="Emerson J.B."/>
            <person name="Anantharaman K."/>
            <person name="Thomas B.C."/>
            <person name="Malmstrom R."/>
            <person name="Stieglmeier M."/>
            <person name="Klingl A."/>
            <person name="Woyke T."/>
            <person name="Ryan C.M."/>
            <person name="Banfield J.F."/>
        </authorList>
    </citation>
    <scope>NUCLEOTIDE SEQUENCE [LARGE SCALE GENOMIC DNA]</scope>
    <source>
        <strain evidence="2">CG_4_10_14_0_8_um_filter_42_10</strain>
    </source>
</reference>
<accession>A0A2M7RIF0</accession>
<evidence type="ECO:0000259" key="1">
    <source>
        <dbReference type="Pfam" id="PF08486"/>
    </source>
</evidence>
<comment type="caution">
    <text evidence="2">The sequence shown here is derived from an EMBL/GenBank/DDBJ whole genome shotgun (WGS) entry which is preliminary data.</text>
</comment>
<evidence type="ECO:0000313" key="3">
    <source>
        <dbReference type="Proteomes" id="UP000230779"/>
    </source>
</evidence>
<evidence type="ECO:0000313" key="2">
    <source>
        <dbReference type="EMBL" id="PIY96156.1"/>
    </source>
</evidence>
<dbReference type="InterPro" id="IPR013486">
    <property type="entry name" value="SpoIID/LytB"/>
</dbReference>